<proteinExistence type="inferred from homology"/>
<feature type="domain" description="Radical SAM core" evidence="7">
    <location>
        <begin position="1"/>
        <end position="227"/>
    </location>
</feature>
<dbReference type="EMBL" id="DXGE01000028">
    <property type="protein sequence ID" value="HIW86183.1"/>
    <property type="molecule type" value="Genomic_DNA"/>
</dbReference>
<keyword evidence="3" id="KW-0479">Metal-binding</keyword>
<dbReference type="PROSITE" id="PS51918">
    <property type="entry name" value="RADICAL_SAM"/>
    <property type="match status" value="1"/>
</dbReference>
<evidence type="ECO:0000256" key="5">
    <source>
        <dbReference type="ARBA" id="ARBA00023014"/>
    </source>
</evidence>
<organism evidence="8 9">
    <name type="scientific">Candidatus Eubacterium faecipullorum</name>
    <dbReference type="NCBI Taxonomy" id="2838571"/>
    <lineage>
        <taxon>Bacteria</taxon>
        <taxon>Bacillati</taxon>
        <taxon>Bacillota</taxon>
        <taxon>Clostridia</taxon>
        <taxon>Eubacteriales</taxon>
        <taxon>Eubacteriaceae</taxon>
        <taxon>Eubacterium</taxon>
    </lineage>
</organism>
<dbReference type="SFLD" id="SFLDS00029">
    <property type="entry name" value="Radical_SAM"/>
    <property type="match status" value="1"/>
</dbReference>
<comment type="caution">
    <text evidence="8">The sequence shown here is derived from an EMBL/GenBank/DDBJ whole genome shotgun (WGS) entry which is preliminary data.</text>
</comment>
<dbReference type="Pfam" id="PF13186">
    <property type="entry name" value="SPASM"/>
    <property type="match status" value="1"/>
</dbReference>
<evidence type="ECO:0000313" key="9">
    <source>
        <dbReference type="Proteomes" id="UP000824205"/>
    </source>
</evidence>
<reference evidence="8" key="1">
    <citation type="journal article" date="2021" name="PeerJ">
        <title>Extensive microbial diversity within the chicken gut microbiome revealed by metagenomics and culture.</title>
        <authorList>
            <person name="Gilroy R."/>
            <person name="Ravi A."/>
            <person name="Getino M."/>
            <person name="Pursley I."/>
            <person name="Horton D.L."/>
            <person name="Alikhan N.F."/>
            <person name="Baker D."/>
            <person name="Gharbi K."/>
            <person name="Hall N."/>
            <person name="Watson M."/>
            <person name="Adriaenssens E.M."/>
            <person name="Foster-Nyarko E."/>
            <person name="Jarju S."/>
            <person name="Secka A."/>
            <person name="Antonio M."/>
            <person name="Oren A."/>
            <person name="Chaudhuri R.R."/>
            <person name="La Ragione R."/>
            <person name="Hildebrand F."/>
            <person name="Pallen M.J."/>
        </authorList>
    </citation>
    <scope>NUCLEOTIDE SEQUENCE</scope>
    <source>
        <strain evidence="8">421</strain>
    </source>
</reference>
<dbReference type="InterPro" id="IPR013785">
    <property type="entry name" value="Aldolase_TIM"/>
</dbReference>
<reference evidence="8" key="2">
    <citation type="submission" date="2021-04" db="EMBL/GenBank/DDBJ databases">
        <authorList>
            <person name="Gilroy R."/>
        </authorList>
    </citation>
    <scope>NUCLEOTIDE SEQUENCE</scope>
    <source>
        <strain evidence="8">421</strain>
    </source>
</reference>
<gene>
    <name evidence="8" type="ORF">IAA48_06765</name>
</gene>
<dbReference type="GO" id="GO:0046872">
    <property type="term" value="F:metal ion binding"/>
    <property type="evidence" value="ECO:0007669"/>
    <property type="project" value="UniProtKB-KW"/>
</dbReference>
<dbReference type="Proteomes" id="UP000824205">
    <property type="component" value="Unassembled WGS sequence"/>
</dbReference>
<evidence type="ECO:0000256" key="6">
    <source>
        <dbReference type="ARBA" id="ARBA00023601"/>
    </source>
</evidence>
<dbReference type="PANTHER" id="PTHR43273:SF3">
    <property type="entry name" value="ANAEROBIC SULFATASE-MATURATING ENZYME HOMOLOG ASLB-RELATED"/>
    <property type="match status" value="1"/>
</dbReference>
<dbReference type="GO" id="GO:0016491">
    <property type="term" value="F:oxidoreductase activity"/>
    <property type="evidence" value="ECO:0007669"/>
    <property type="project" value="InterPro"/>
</dbReference>
<dbReference type="InterPro" id="IPR007197">
    <property type="entry name" value="rSAM"/>
</dbReference>
<name>A0A9D1RFK9_9FIRM</name>
<evidence type="ECO:0000259" key="7">
    <source>
        <dbReference type="PROSITE" id="PS51918"/>
    </source>
</evidence>
<dbReference type="SFLD" id="SFLDG01072">
    <property type="entry name" value="dehydrogenase_like"/>
    <property type="match status" value="1"/>
</dbReference>
<dbReference type="AlphaFoldDB" id="A0A9D1RFK9"/>
<dbReference type="SFLD" id="SFLDG01384">
    <property type="entry name" value="thioether_bond_formation_requi"/>
    <property type="match status" value="1"/>
</dbReference>
<dbReference type="PANTHER" id="PTHR43273">
    <property type="entry name" value="ANAEROBIC SULFATASE-MATURATING ENZYME HOMOLOG ASLB-RELATED"/>
    <property type="match status" value="1"/>
</dbReference>
<dbReference type="SFLD" id="SFLDG01067">
    <property type="entry name" value="SPASM/twitch_domain_containing"/>
    <property type="match status" value="1"/>
</dbReference>
<evidence type="ECO:0000256" key="3">
    <source>
        <dbReference type="ARBA" id="ARBA00022723"/>
    </source>
</evidence>
<evidence type="ECO:0000256" key="2">
    <source>
        <dbReference type="ARBA" id="ARBA00022691"/>
    </source>
</evidence>
<comment type="similarity">
    <text evidence="6">Belongs to the radical SAM superfamily. Anaerobic sulfatase-maturating enzyme family.</text>
</comment>
<comment type="cofactor">
    <cofactor evidence="1">
        <name>[4Fe-4S] cluster</name>
        <dbReference type="ChEBI" id="CHEBI:49883"/>
    </cofactor>
</comment>
<dbReference type="SFLD" id="SFLDG01386">
    <property type="entry name" value="main_SPASM_domain-containing"/>
    <property type="match status" value="1"/>
</dbReference>
<keyword evidence="2" id="KW-0949">S-adenosyl-L-methionine</keyword>
<dbReference type="InterPro" id="IPR023885">
    <property type="entry name" value="4Fe4S-binding_SPASM_dom"/>
</dbReference>
<dbReference type="SUPFAM" id="SSF102114">
    <property type="entry name" value="Radical SAM enzymes"/>
    <property type="match status" value="1"/>
</dbReference>
<dbReference type="Pfam" id="PF04055">
    <property type="entry name" value="Radical_SAM"/>
    <property type="match status" value="1"/>
</dbReference>
<protein>
    <submittedName>
        <fullName evidence="8">Radical SAM protein</fullName>
    </submittedName>
</protein>
<keyword evidence="5" id="KW-0411">Iron-sulfur</keyword>
<evidence type="ECO:0000256" key="4">
    <source>
        <dbReference type="ARBA" id="ARBA00023004"/>
    </source>
</evidence>
<keyword evidence="4" id="KW-0408">Iron</keyword>
<dbReference type="InterPro" id="IPR023867">
    <property type="entry name" value="Sulphatase_maturase_rSAM"/>
</dbReference>
<evidence type="ECO:0000313" key="8">
    <source>
        <dbReference type="EMBL" id="HIW86183.1"/>
    </source>
</evidence>
<dbReference type="Gene3D" id="3.20.20.70">
    <property type="entry name" value="Aldolase class I"/>
    <property type="match status" value="1"/>
</dbReference>
<accession>A0A9D1RFK9</accession>
<dbReference type="CDD" id="cd01335">
    <property type="entry name" value="Radical_SAM"/>
    <property type="match status" value="1"/>
</dbReference>
<sequence>MPALSIMIKPASALCNLRCEYCFYRDVAENRAQSEYGIMARETARALIQKALTFADGALVSFTFQGGEPTLAGLEYYENFISDLKERNTKNSPVFLSIQTNGTLINGDWAKFLAENNFLTGLSLDGDFDANRFRKDENGKNSFYNILKAAETLKKHGAEFHILAVLTGCSARRGKEIYNFFKSQGFKNIQFIPCLKPFGYAGESELFMTESEYAGFLCDVFSLYAKDYKKGRYISVRQFDNWVRLYLGGAAEQCGMSGFCARQFVCESNGNIYPCDFYCTDEYLLGNINESSFDEIAFCETAKNFIESSADMPEKCRKCEYYSLCRAGGCRRTRQSADYCGAYKKFFMQRLPLFKNFDDLKHK</sequence>
<dbReference type="InterPro" id="IPR058240">
    <property type="entry name" value="rSAM_sf"/>
</dbReference>
<dbReference type="GO" id="GO:0051536">
    <property type="term" value="F:iron-sulfur cluster binding"/>
    <property type="evidence" value="ECO:0007669"/>
    <property type="project" value="UniProtKB-KW"/>
</dbReference>
<dbReference type="NCBIfam" id="TIGR04085">
    <property type="entry name" value="rSAM_more_4Fe4S"/>
    <property type="match status" value="1"/>
</dbReference>
<evidence type="ECO:0000256" key="1">
    <source>
        <dbReference type="ARBA" id="ARBA00001966"/>
    </source>
</evidence>